<dbReference type="GO" id="GO:0000428">
    <property type="term" value="C:DNA-directed RNA polymerase complex"/>
    <property type="evidence" value="ECO:0007669"/>
    <property type="project" value="UniProtKB-KW"/>
</dbReference>
<evidence type="ECO:0000256" key="2">
    <source>
        <dbReference type="ARBA" id="ARBA00023015"/>
    </source>
</evidence>
<reference evidence="8 9" key="1">
    <citation type="submission" date="2019-09" db="EMBL/GenBank/DDBJ databases">
        <title>NBRP : Genome information of microbial organism related human and environment.</title>
        <authorList>
            <person name="Hattori M."/>
            <person name="Oshima K."/>
            <person name="Inaba H."/>
            <person name="Suda W."/>
            <person name="Sakamoto M."/>
            <person name="Iino T."/>
            <person name="Kitahara M."/>
            <person name="Oshida Y."/>
            <person name="Iida T."/>
            <person name="Kudo T."/>
            <person name="Itoh T."/>
            <person name="Ohkuma M."/>
        </authorList>
    </citation>
    <scope>NUCLEOTIDE SEQUENCE [LARGE SCALE GENOMIC DNA]</scope>
    <source>
        <strain evidence="8 9">Hi-2</strain>
    </source>
</reference>
<dbReference type="InterPro" id="IPR036388">
    <property type="entry name" value="WH-like_DNA-bd_sf"/>
</dbReference>
<dbReference type="Pfam" id="PF04542">
    <property type="entry name" value="Sigma70_r2"/>
    <property type="match status" value="1"/>
</dbReference>
<keyword evidence="3" id="KW-0731">Sigma factor</keyword>
<dbReference type="Proteomes" id="UP000322084">
    <property type="component" value="Unassembled WGS sequence"/>
</dbReference>
<dbReference type="CDD" id="cd06171">
    <property type="entry name" value="Sigma70_r4"/>
    <property type="match status" value="1"/>
</dbReference>
<dbReference type="InterPro" id="IPR013324">
    <property type="entry name" value="RNA_pol_sigma_r3/r4-like"/>
</dbReference>
<keyword evidence="8" id="KW-0240">DNA-directed RNA polymerase</keyword>
<evidence type="ECO:0000256" key="5">
    <source>
        <dbReference type="ARBA" id="ARBA00023163"/>
    </source>
</evidence>
<protein>
    <submittedName>
        <fullName evidence="8">DNA-directed RNA polymerase sigma-70 factor</fullName>
    </submittedName>
</protein>
<dbReference type="InterPro" id="IPR013325">
    <property type="entry name" value="RNA_pol_sigma_r2"/>
</dbReference>
<feature type="domain" description="RNA polymerase sigma factor 70 region 4 type 2" evidence="7">
    <location>
        <begin position="130"/>
        <end position="181"/>
    </location>
</feature>
<dbReference type="PANTHER" id="PTHR43133:SF8">
    <property type="entry name" value="RNA POLYMERASE SIGMA FACTOR HI_1459-RELATED"/>
    <property type="match status" value="1"/>
</dbReference>
<comment type="caution">
    <text evidence="8">The sequence shown here is derived from an EMBL/GenBank/DDBJ whole genome shotgun (WGS) entry which is preliminary data.</text>
</comment>
<dbReference type="NCBIfam" id="TIGR02937">
    <property type="entry name" value="sigma70-ECF"/>
    <property type="match status" value="1"/>
</dbReference>
<dbReference type="InterPro" id="IPR039425">
    <property type="entry name" value="RNA_pol_sigma-70-like"/>
</dbReference>
<dbReference type="GO" id="GO:0006352">
    <property type="term" value="P:DNA-templated transcription initiation"/>
    <property type="evidence" value="ECO:0007669"/>
    <property type="project" value="InterPro"/>
</dbReference>
<organism evidence="8 9">
    <name type="scientific">Iodidimonas gelatinilytica</name>
    <dbReference type="NCBI Taxonomy" id="1236966"/>
    <lineage>
        <taxon>Bacteria</taxon>
        <taxon>Pseudomonadati</taxon>
        <taxon>Pseudomonadota</taxon>
        <taxon>Alphaproteobacteria</taxon>
        <taxon>Iodidimonadales</taxon>
        <taxon>Iodidimonadaceae</taxon>
        <taxon>Iodidimonas</taxon>
    </lineage>
</organism>
<keyword evidence="5" id="KW-0804">Transcription</keyword>
<evidence type="ECO:0000259" key="7">
    <source>
        <dbReference type="Pfam" id="PF08281"/>
    </source>
</evidence>
<dbReference type="Gene3D" id="1.10.10.10">
    <property type="entry name" value="Winged helix-like DNA-binding domain superfamily/Winged helix DNA-binding domain"/>
    <property type="match status" value="1"/>
</dbReference>
<evidence type="ECO:0000259" key="6">
    <source>
        <dbReference type="Pfam" id="PF04542"/>
    </source>
</evidence>
<feature type="domain" description="RNA polymerase sigma-70 region 2" evidence="6">
    <location>
        <begin position="28"/>
        <end position="93"/>
    </location>
</feature>
<accession>A0A5A7MRV2</accession>
<dbReference type="SUPFAM" id="SSF88659">
    <property type="entry name" value="Sigma3 and sigma4 domains of RNA polymerase sigma factors"/>
    <property type="match status" value="1"/>
</dbReference>
<dbReference type="GO" id="GO:0016987">
    <property type="term" value="F:sigma factor activity"/>
    <property type="evidence" value="ECO:0007669"/>
    <property type="project" value="UniProtKB-KW"/>
</dbReference>
<evidence type="ECO:0000256" key="4">
    <source>
        <dbReference type="ARBA" id="ARBA00023125"/>
    </source>
</evidence>
<dbReference type="GO" id="GO:0003677">
    <property type="term" value="F:DNA binding"/>
    <property type="evidence" value="ECO:0007669"/>
    <property type="project" value="UniProtKB-KW"/>
</dbReference>
<sequence>MQSDKERLLDDYLVTAARIGDRRALDHLVTRWSPRFLRHAYRLLGDESMAQDMAQEAWEQILRGLARLEDARAFPAWAYRIVTRRCARAIRQLEKHRNGQKALAADPTPLACEAADNEPADSARRADMALVLAALKTLPGPQRAALALFYMEDLSISEIAIVLEIPVGTVKTRLMHGRLKIRDIVKGTGDDQIG</sequence>
<dbReference type="RefSeq" id="WP_210431820.1">
    <property type="nucleotide sequence ID" value="NZ_BKCL01000008.1"/>
</dbReference>
<dbReference type="InterPro" id="IPR007627">
    <property type="entry name" value="RNA_pol_sigma70_r2"/>
</dbReference>
<dbReference type="SUPFAM" id="SSF88946">
    <property type="entry name" value="Sigma2 domain of RNA polymerase sigma factors"/>
    <property type="match status" value="1"/>
</dbReference>
<dbReference type="InterPro" id="IPR013249">
    <property type="entry name" value="RNA_pol_sigma70_r4_t2"/>
</dbReference>
<proteinExistence type="inferred from homology"/>
<dbReference type="AlphaFoldDB" id="A0A5A7MRV2"/>
<keyword evidence="4" id="KW-0238">DNA-binding</keyword>
<name>A0A5A7MRV2_9PROT</name>
<evidence type="ECO:0000313" key="8">
    <source>
        <dbReference type="EMBL" id="GEQ98677.1"/>
    </source>
</evidence>
<dbReference type="Gene3D" id="1.10.1740.10">
    <property type="match status" value="1"/>
</dbReference>
<dbReference type="Pfam" id="PF08281">
    <property type="entry name" value="Sigma70_r4_2"/>
    <property type="match status" value="1"/>
</dbReference>
<evidence type="ECO:0000256" key="1">
    <source>
        <dbReference type="ARBA" id="ARBA00010641"/>
    </source>
</evidence>
<gene>
    <name evidence="8" type="ORF">JCM17844_23140</name>
</gene>
<dbReference type="InterPro" id="IPR014284">
    <property type="entry name" value="RNA_pol_sigma-70_dom"/>
</dbReference>
<keyword evidence="2" id="KW-0805">Transcription regulation</keyword>
<evidence type="ECO:0000256" key="3">
    <source>
        <dbReference type="ARBA" id="ARBA00023082"/>
    </source>
</evidence>
<dbReference type="EMBL" id="BKCL01000008">
    <property type="protein sequence ID" value="GEQ98677.1"/>
    <property type="molecule type" value="Genomic_DNA"/>
</dbReference>
<dbReference type="PANTHER" id="PTHR43133">
    <property type="entry name" value="RNA POLYMERASE ECF-TYPE SIGMA FACTO"/>
    <property type="match status" value="1"/>
</dbReference>
<comment type="similarity">
    <text evidence="1">Belongs to the sigma-70 factor family. ECF subfamily.</text>
</comment>
<evidence type="ECO:0000313" key="9">
    <source>
        <dbReference type="Proteomes" id="UP000322084"/>
    </source>
</evidence>